<dbReference type="GO" id="GO:0005886">
    <property type="term" value="C:plasma membrane"/>
    <property type="evidence" value="ECO:0007669"/>
    <property type="project" value="UniProtKB-SubCell"/>
</dbReference>
<sequence>MTDTPPDLPIAEGHRSIWSRISIVWLIPVIALAIALGVAWQNYSNKGPLIEIVFDSASGVKEGETELRYREVTVGIVEEVGFSSELDKVKVSVRIGPEIADFVDREARFWVVQPEVSARGVTGLTTVLSGVYIEGAWDDKPGGLAVEHEGLSTAPLLRAGQDGLTIQLRAQPGSSLSRGTPILFKGIEVGQIGEPQILTGGVATAAEAVVYAPYSSLISTNTRFWDTTGFSFSIGPGGAELNFSSLASLISGGVAFDTVVSGGEAVPEGSQFDLYPDEGSARTSIFNRDEGQTVNFAVIFDDNVSGLASGAAVELRGVQIGEVENVNGIVDRERFGDDRVRLLATLSLRPARLGLESDERAEDFLSDRVAAGLRARLASASILTGGLKVELILTPEAEPAALDMEFDPYPLLPTTENDISDVSATAEGVFQRINELPIEELIGSAIGFLNSATALVSDEKLRQVPADVSNLLGDVRGIVGSEEVQALPAQLASVMTEIEGVSADLRAVVQDLNEAEAVDRLLAAVDNAAQAAQSVTDSTEGVPALIDRVNAIATNVEELPLERLVTELSDLAETADRVLGSEETEDLLVALEGALTEGEAMLAEIRQGGSVENLNAALASAGDAARAVEVAAGDLPALVRRMDVLLGDAQTTLRGFDSDSELNRTARAAAREVEKAAQAIESLARTLARRPNSIILGR</sequence>
<comment type="subcellular location">
    <subcellularLocation>
        <location evidence="1">Cell inner membrane</location>
    </subcellularLocation>
</comment>
<dbReference type="EMBL" id="CP021405">
    <property type="protein sequence ID" value="ATI43597.1"/>
    <property type="molecule type" value="Genomic_DNA"/>
</dbReference>
<keyword evidence="5 7" id="KW-1133">Transmembrane helix</keyword>
<protein>
    <submittedName>
        <fullName evidence="9">Paraquat-inducible protein B</fullName>
    </submittedName>
</protein>
<gene>
    <name evidence="9" type="ORF">CBW24_15730</name>
</gene>
<evidence type="ECO:0000256" key="1">
    <source>
        <dbReference type="ARBA" id="ARBA00004533"/>
    </source>
</evidence>
<evidence type="ECO:0000256" key="4">
    <source>
        <dbReference type="ARBA" id="ARBA00022692"/>
    </source>
</evidence>
<dbReference type="PANTHER" id="PTHR30462:SF0">
    <property type="entry name" value="INTERMEMBRANE TRANSPORT PROTEIN YEBT"/>
    <property type="match status" value="1"/>
</dbReference>
<dbReference type="OrthoDB" id="9806984at2"/>
<keyword evidence="3" id="KW-0997">Cell inner membrane</keyword>
<evidence type="ECO:0000313" key="10">
    <source>
        <dbReference type="Proteomes" id="UP000219050"/>
    </source>
</evidence>
<accession>A0A291M420</accession>
<evidence type="ECO:0000256" key="3">
    <source>
        <dbReference type="ARBA" id="ARBA00022519"/>
    </source>
</evidence>
<evidence type="ECO:0000256" key="6">
    <source>
        <dbReference type="ARBA" id="ARBA00023136"/>
    </source>
</evidence>
<proteinExistence type="predicted"/>
<name>A0A291M420_9RHOB</name>
<dbReference type="Pfam" id="PF02470">
    <property type="entry name" value="MlaD"/>
    <property type="match status" value="2"/>
</dbReference>
<keyword evidence="9" id="KW-0614">Plasmid</keyword>
<dbReference type="InterPro" id="IPR003399">
    <property type="entry name" value="Mce/MlaD"/>
</dbReference>
<evidence type="ECO:0000313" key="9">
    <source>
        <dbReference type="EMBL" id="ATI43597.1"/>
    </source>
</evidence>
<reference evidence="9 10" key="1">
    <citation type="submission" date="2017-05" db="EMBL/GenBank/DDBJ databases">
        <title>Comparative genomic and metabolic analysis of manganese-oxidizing mechanisms in Celeribater manganoxidans DY25T: its adaption to the environment of polymetallic nodule.</title>
        <authorList>
            <person name="Wang X."/>
        </authorList>
    </citation>
    <scope>NUCLEOTIDE SEQUENCE [LARGE SCALE GENOMIC DNA]</scope>
    <source>
        <strain evidence="9 10">DY25</strain>
        <plasmid evidence="10">pdy25-a</plasmid>
    </source>
</reference>
<keyword evidence="10" id="KW-1185">Reference proteome</keyword>
<dbReference type="RefSeq" id="WP_097374344.1">
    <property type="nucleotide sequence ID" value="NZ_CP021405.1"/>
</dbReference>
<feature type="domain" description="Mce/MlaD" evidence="8">
    <location>
        <begin position="302"/>
        <end position="391"/>
    </location>
</feature>
<feature type="transmembrane region" description="Helical" evidence="7">
    <location>
        <begin position="21"/>
        <end position="40"/>
    </location>
</feature>
<evidence type="ECO:0000259" key="8">
    <source>
        <dbReference type="Pfam" id="PF02470"/>
    </source>
</evidence>
<dbReference type="PANTHER" id="PTHR30462">
    <property type="entry name" value="INTERMEMBRANE TRANSPORT PROTEIN PQIB-RELATED"/>
    <property type="match status" value="1"/>
</dbReference>
<keyword evidence="2" id="KW-1003">Cell membrane</keyword>
<evidence type="ECO:0000256" key="7">
    <source>
        <dbReference type="SAM" id="Phobius"/>
    </source>
</evidence>
<evidence type="ECO:0000256" key="2">
    <source>
        <dbReference type="ARBA" id="ARBA00022475"/>
    </source>
</evidence>
<organism evidence="9 10">
    <name type="scientific">Pacificitalea manganoxidans</name>
    <dbReference type="NCBI Taxonomy" id="1411902"/>
    <lineage>
        <taxon>Bacteria</taxon>
        <taxon>Pseudomonadati</taxon>
        <taxon>Pseudomonadota</taxon>
        <taxon>Alphaproteobacteria</taxon>
        <taxon>Rhodobacterales</taxon>
        <taxon>Paracoccaceae</taxon>
        <taxon>Pacificitalea</taxon>
    </lineage>
</organism>
<dbReference type="KEGG" id="cmag:CBW24_15730"/>
<geneLocation type="plasmid" evidence="10">
    <name>pdy25-a</name>
</geneLocation>
<feature type="domain" description="Mce/MlaD" evidence="8">
    <location>
        <begin position="47"/>
        <end position="133"/>
    </location>
</feature>
<dbReference type="InterPro" id="IPR051800">
    <property type="entry name" value="PqiA-PqiB_transport"/>
</dbReference>
<evidence type="ECO:0000256" key="5">
    <source>
        <dbReference type="ARBA" id="ARBA00022989"/>
    </source>
</evidence>
<dbReference type="AlphaFoldDB" id="A0A291M420"/>
<dbReference type="Proteomes" id="UP000219050">
    <property type="component" value="Plasmid pDY25-A"/>
</dbReference>
<keyword evidence="6 7" id="KW-0472">Membrane</keyword>
<keyword evidence="4 7" id="KW-0812">Transmembrane</keyword>